<evidence type="ECO:0000313" key="1">
    <source>
        <dbReference type="EMBL" id="QEL14310.1"/>
    </source>
</evidence>
<reference evidence="2" key="1">
    <citation type="submission" date="2019-08" db="EMBL/GenBank/DDBJ databases">
        <title>Limnoglobus roseus gen. nov., sp. nov., a novel freshwater planctomycete with a giant genome from the family Gemmataceae.</title>
        <authorList>
            <person name="Kulichevskaya I.S."/>
            <person name="Naumoff D.G."/>
            <person name="Miroshnikov K."/>
            <person name="Ivanova A."/>
            <person name="Philippov D.A."/>
            <person name="Hakobyan A."/>
            <person name="Rijpstra I.C."/>
            <person name="Sinninghe Damste J.S."/>
            <person name="Liesack W."/>
            <person name="Dedysh S.N."/>
        </authorList>
    </citation>
    <scope>NUCLEOTIDE SEQUENCE [LARGE SCALE GENOMIC DNA]</scope>
    <source>
        <strain evidence="2">PX52</strain>
    </source>
</reference>
<organism evidence="1 2">
    <name type="scientific">Limnoglobus roseus</name>
    <dbReference type="NCBI Taxonomy" id="2598579"/>
    <lineage>
        <taxon>Bacteria</taxon>
        <taxon>Pseudomonadati</taxon>
        <taxon>Planctomycetota</taxon>
        <taxon>Planctomycetia</taxon>
        <taxon>Gemmatales</taxon>
        <taxon>Gemmataceae</taxon>
        <taxon>Limnoglobus</taxon>
    </lineage>
</organism>
<evidence type="ECO:0000313" key="2">
    <source>
        <dbReference type="Proteomes" id="UP000324974"/>
    </source>
</evidence>
<dbReference type="AlphaFoldDB" id="A0A5C1A6F6"/>
<name>A0A5C1A6F6_9BACT</name>
<dbReference type="KEGG" id="lrs:PX52LOC_01182"/>
<gene>
    <name evidence="1" type="ORF">PX52LOC_01182</name>
</gene>
<sequence>MSPADEWAISGDPQRLLALLGNQLDVTGARIFAAGYFRHGHETDTQFPAAALAWLDEYERLALQRAKEPAWEKLRQRTPRGQTYQVHVLAAYFRPESTAVNLPYTLPTLFQGRGLAAARKATGPPPADVQPGHEWHQRFQAAYFAAIRPAAELLRCAFRNPHCDVPFEDRWRTETAAGLARTMFDARDFSGMPILADALQDAGCENDDVLNHCRADTAHARGCWVVDWVLNQRQ</sequence>
<proteinExistence type="predicted"/>
<dbReference type="RefSeq" id="WP_246173659.1">
    <property type="nucleotide sequence ID" value="NZ_CP042425.1"/>
</dbReference>
<protein>
    <submittedName>
        <fullName evidence="1">SMI1/KNR4 family protein</fullName>
    </submittedName>
</protein>
<accession>A0A5C1A6F6</accession>
<keyword evidence="2" id="KW-1185">Reference proteome</keyword>
<dbReference type="EMBL" id="CP042425">
    <property type="protein sequence ID" value="QEL14310.1"/>
    <property type="molecule type" value="Genomic_DNA"/>
</dbReference>
<dbReference type="Proteomes" id="UP000324974">
    <property type="component" value="Chromosome"/>
</dbReference>